<keyword evidence="4 8" id="KW-0812">Transmembrane</keyword>
<evidence type="ECO:0000256" key="5">
    <source>
        <dbReference type="ARBA" id="ARBA00022989"/>
    </source>
</evidence>
<accession>A0A1H7I519</accession>
<evidence type="ECO:0000256" key="2">
    <source>
        <dbReference type="ARBA" id="ARBA00022448"/>
    </source>
</evidence>
<evidence type="ECO:0000256" key="8">
    <source>
        <dbReference type="SAM" id="Phobius"/>
    </source>
</evidence>
<dbReference type="OrthoDB" id="9810952at2"/>
<feature type="transmembrane region" description="Helical" evidence="8">
    <location>
        <begin position="300"/>
        <end position="319"/>
    </location>
</feature>
<evidence type="ECO:0000256" key="6">
    <source>
        <dbReference type="ARBA" id="ARBA00023065"/>
    </source>
</evidence>
<comment type="subcellular location">
    <subcellularLocation>
        <location evidence="1">Cell membrane</location>
        <topology evidence="1">Multi-pass membrane protein</topology>
    </subcellularLocation>
</comment>
<proteinExistence type="predicted"/>
<feature type="transmembrane region" description="Helical" evidence="8">
    <location>
        <begin position="193"/>
        <end position="213"/>
    </location>
</feature>
<feature type="transmembrane region" description="Helical" evidence="8">
    <location>
        <begin position="46"/>
        <end position="67"/>
    </location>
</feature>
<reference evidence="10" key="1">
    <citation type="submission" date="2016-10" db="EMBL/GenBank/DDBJ databases">
        <authorList>
            <person name="Varghese N."/>
            <person name="Submissions S."/>
        </authorList>
    </citation>
    <scope>NUCLEOTIDE SEQUENCE [LARGE SCALE GENOMIC DNA]</scope>
    <source>
        <strain evidence="10">DSM 19183</strain>
    </source>
</reference>
<evidence type="ECO:0000256" key="3">
    <source>
        <dbReference type="ARBA" id="ARBA00022475"/>
    </source>
</evidence>
<dbReference type="InterPro" id="IPR003445">
    <property type="entry name" value="Cat_transpt"/>
</dbReference>
<dbReference type="Proteomes" id="UP000199081">
    <property type="component" value="Unassembled WGS sequence"/>
</dbReference>
<dbReference type="RefSeq" id="WP_091479519.1">
    <property type="nucleotide sequence ID" value="NZ_BJYC01000004.1"/>
</dbReference>
<organism evidence="9 10">
    <name type="scientific">Alkalibacterium pelagium</name>
    <dbReference type="NCBI Taxonomy" id="426702"/>
    <lineage>
        <taxon>Bacteria</taxon>
        <taxon>Bacillati</taxon>
        <taxon>Bacillota</taxon>
        <taxon>Bacilli</taxon>
        <taxon>Lactobacillales</taxon>
        <taxon>Carnobacteriaceae</taxon>
        <taxon>Alkalibacterium</taxon>
    </lineage>
</organism>
<dbReference type="PANTHER" id="PTHR32024">
    <property type="entry name" value="TRK SYSTEM POTASSIUM UPTAKE PROTEIN TRKG-RELATED"/>
    <property type="match status" value="1"/>
</dbReference>
<keyword evidence="7 8" id="KW-0472">Membrane</keyword>
<keyword evidence="2" id="KW-0813">Transport</keyword>
<dbReference type="GO" id="GO:0030001">
    <property type="term" value="P:metal ion transport"/>
    <property type="evidence" value="ECO:0007669"/>
    <property type="project" value="UniProtKB-ARBA"/>
</dbReference>
<dbReference type="STRING" id="426702.SAMN04488099_10416"/>
<evidence type="ECO:0000256" key="4">
    <source>
        <dbReference type="ARBA" id="ARBA00022692"/>
    </source>
</evidence>
<gene>
    <name evidence="9" type="ORF">SAMN04488099_10416</name>
</gene>
<dbReference type="Pfam" id="PF02386">
    <property type="entry name" value="TrkH"/>
    <property type="match status" value="1"/>
</dbReference>
<dbReference type="GO" id="GO:0008324">
    <property type="term" value="F:monoatomic cation transmembrane transporter activity"/>
    <property type="evidence" value="ECO:0007669"/>
    <property type="project" value="InterPro"/>
</dbReference>
<keyword evidence="10" id="KW-1185">Reference proteome</keyword>
<keyword evidence="6" id="KW-0406">Ion transport</keyword>
<feature type="transmembrane region" description="Helical" evidence="8">
    <location>
        <begin position="128"/>
        <end position="152"/>
    </location>
</feature>
<evidence type="ECO:0000313" key="10">
    <source>
        <dbReference type="Proteomes" id="UP000199081"/>
    </source>
</evidence>
<feature type="transmembrane region" description="Helical" evidence="8">
    <location>
        <begin position="423"/>
        <end position="442"/>
    </location>
</feature>
<evidence type="ECO:0000313" key="9">
    <source>
        <dbReference type="EMBL" id="SEK57629.1"/>
    </source>
</evidence>
<evidence type="ECO:0000256" key="7">
    <source>
        <dbReference type="ARBA" id="ARBA00023136"/>
    </source>
</evidence>
<dbReference type="PANTHER" id="PTHR32024:SF1">
    <property type="entry name" value="KTR SYSTEM POTASSIUM UPTAKE PROTEIN B"/>
    <property type="match status" value="1"/>
</dbReference>
<feature type="transmembrane region" description="Helical" evidence="8">
    <location>
        <begin position="245"/>
        <end position="266"/>
    </location>
</feature>
<feature type="transmembrane region" description="Helical" evidence="8">
    <location>
        <begin position="365"/>
        <end position="386"/>
    </location>
</feature>
<name>A0A1H7I519_9LACT</name>
<feature type="transmembrane region" description="Helical" evidence="8">
    <location>
        <begin position="73"/>
        <end position="99"/>
    </location>
</feature>
<dbReference type="AlphaFoldDB" id="A0A1H7I519"/>
<evidence type="ECO:0000256" key="1">
    <source>
        <dbReference type="ARBA" id="ARBA00004651"/>
    </source>
</evidence>
<dbReference type="EMBL" id="FNZU01000004">
    <property type="protein sequence ID" value="SEK57629.1"/>
    <property type="molecule type" value="Genomic_DNA"/>
</dbReference>
<feature type="transmembrane region" description="Helical" evidence="8">
    <location>
        <begin position="13"/>
        <end position="34"/>
    </location>
</feature>
<keyword evidence="3" id="KW-1003">Cell membrane</keyword>
<keyword evidence="5 8" id="KW-1133">Transmembrane helix</keyword>
<protein>
    <submittedName>
        <fullName evidence="9">Trk system potassium uptake protein TrkH</fullName>
    </submittedName>
</protein>
<sequence length="462" mass="51092">MRALLSRFSNWPIPIKIVISFAFVMFAGSLILALPISQLDSSQATYFDHLFGAISMVAVTGLFTVPVAHTYNLFGQIVVLALIKLGGLGIITIVSAIILQLGRRVSMKEEVTLQQALNRSDRMGFKNFLISVVKYTTLIEAVGAFFLAFYMVPAFGWGRGLFTSIFLAISAFNNAGFDNLGTTSLQQFVETPIVNIVIPILIILGGIGFSVWFDVAKHFKKFIAVRSWLDFKGTYRRLKLHTRLVIKWSFWLIVAAMLIIILAEWFHTGSLGDLSPLGRLQATFFQAVTLRTAGFATVDLTQFHMFTIVVFTVFMFIGGSPGGTAGGAKTSTVALVVKLIGTEMRGLTNVNYKKRTLEMDIVKRALVIVVLFVLLNFIGLSLMTIFDEHIPLQYLFFESVSAFGTVGLSADLTPTLSRYSQTVIMFSMFIGRLGPITIFTALSTRDRKKREVTYATGNILIG</sequence>
<dbReference type="GO" id="GO:0005886">
    <property type="term" value="C:plasma membrane"/>
    <property type="evidence" value="ECO:0007669"/>
    <property type="project" value="UniProtKB-SubCell"/>
</dbReference>